<name>J9D7C0_EDHAE</name>
<gene>
    <name evidence="1" type="ORF">EDEG_00164</name>
</gene>
<dbReference type="AlphaFoldDB" id="J9D7C0"/>
<comment type="caution">
    <text evidence="1">The sequence shown here is derived from an EMBL/GenBank/DDBJ whole genome shotgun (WGS) entry which is preliminary data.</text>
</comment>
<reference evidence="1 2" key="1">
    <citation type="submission" date="2011-08" db="EMBL/GenBank/DDBJ databases">
        <authorList>
            <person name="Liu Z.J."/>
            <person name="Shi F.L."/>
            <person name="Lu J.Q."/>
            <person name="Li M."/>
            <person name="Wang Z.L."/>
        </authorList>
    </citation>
    <scope>NUCLEOTIDE SEQUENCE [LARGE SCALE GENOMIC DNA]</scope>
    <source>
        <strain evidence="1 2">USNM 41457</strain>
    </source>
</reference>
<proteinExistence type="predicted"/>
<dbReference type="HOGENOM" id="CLU_1855247_0_0_1"/>
<evidence type="ECO:0000313" key="2">
    <source>
        <dbReference type="Proteomes" id="UP000003163"/>
    </source>
</evidence>
<organism evidence="1 2">
    <name type="scientific">Edhazardia aedis (strain USNM 41457)</name>
    <name type="common">Microsporidian parasite</name>
    <dbReference type="NCBI Taxonomy" id="1003232"/>
    <lineage>
        <taxon>Eukaryota</taxon>
        <taxon>Fungi</taxon>
        <taxon>Fungi incertae sedis</taxon>
        <taxon>Microsporidia</taxon>
        <taxon>Edhazardia</taxon>
    </lineage>
</organism>
<dbReference type="EMBL" id="AFBI03000002">
    <property type="protein sequence ID" value="EJW03676.1"/>
    <property type="molecule type" value="Genomic_DNA"/>
</dbReference>
<evidence type="ECO:0000313" key="1">
    <source>
        <dbReference type="EMBL" id="EJW03676.1"/>
    </source>
</evidence>
<protein>
    <submittedName>
        <fullName evidence="1">Uncharacterized protein</fullName>
    </submittedName>
</protein>
<dbReference type="VEuPathDB" id="MicrosporidiaDB:EDEG_00164"/>
<dbReference type="Proteomes" id="UP000003163">
    <property type="component" value="Unassembled WGS sequence"/>
</dbReference>
<reference evidence="2" key="2">
    <citation type="submission" date="2015-07" db="EMBL/GenBank/DDBJ databases">
        <title>Contrasting host-pathogen interactions and genome evolution in two generalist and specialist microsporidian pathogens of mosquitoes.</title>
        <authorList>
            <consortium name="The Broad Institute Genomics Platform"/>
            <consortium name="The Broad Institute Genome Sequencing Center for Infectious Disease"/>
            <person name="Cuomo C.A."/>
            <person name="Sanscrainte N.D."/>
            <person name="Goldberg J.M."/>
            <person name="Heiman D."/>
            <person name="Young S."/>
            <person name="Zeng Q."/>
            <person name="Becnel J.J."/>
            <person name="Birren B.W."/>
        </authorList>
    </citation>
    <scope>NUCLEOTIDE SEQUENCE [LARGE SCALE GENOMIC DNA]</scope>
    <source>
        <strain evidence="2">USNM 41457</strain>
    </source>
</reference>
<sequence>MLFKNFSHNMVKENTTTGTIFKFSTTFMPLRNFEYLHARQVNFAEYEDLFFLVSSQLQHFLHTKTVLRDKIPDKQSFLFIIMSHLRIYNAHFLIMLIFAIDCANKSVILHEFHSSLDSYLILLDTDNVVSNIREKTNA</sequence>
<keyword evidence="2" id="KW-1185">Reference proteome</keyword>
<accession>J9D7C0</accession>
<dbReference type="InParanoid" id="J9D7C0"/>